<dbReference type="Proteomes" id="UP001275084">
    <property type="component" value="Unassembled WGS sequence"/>
</dbReference>
<evidence type="ECO:0000256" key="2">
    <source>
        <dbReference type="ARBA" id="ARBA00048655"/>
    </source>
</evidence>
<keyword evidence="4" id="KW-1185">Reference proteome</keyword>
<dbReference type="PANTHER" id="PTHR12149">
    <property type="entry name" value="FRUCTOSAMINE 3 KINASE-RELATED PROTEIN"/>
    <property type="match status" value="1"/>
</dbReference>
<dbReference type="GO" id="GO:0016301">
    <property type="term" value="F:kinase activity"/>
    <property type="evidence" value="ECO:0007669"/>
    <property type="project" value="UniProtKB-KW"/>
</dbReference>
<evidence type="ECO:0000256" key="1">
    <source>
        <dbReference type="ARBA" id="ARBA00011961"/>
    </source>
</evidence>
<keyword evidence="3" id="KW-0808">Transferase</keyword>
<organism evidence="3 4">
    <name type="scientific">Lasiosphaeria hispida</name>
    <dbReference type="NCBI Taxonomy" id="260671"/>
    <lineage>
        <taxon>Eukaryota</taxon>
        <taxon>Fungi</taxon>
        <taxon>Dikarya</taxon>
        <taxon>Ascomycota</taxon>
        <taxon>Pezizomycotina</taxon>
        <taxon>Sordariomycetes</taxon>
        <taxon>Sordariomycetidae</taxon>
        <taxon>Sordariales</taxon>
        <taxon>Lasiosphaeriaceae</taxon>
        <taxon>Lasiosphaeria</taxon>
    </lineage>
</organism>
<dbReference type="InterPro" id="IPR016477">
    <property type="entry name" value="Fructo-/Ketosamine-3-kinase"/>
</dbReference>
<evidence type="ECO:0000313" key="4">
    <source>
        <dbReference type="Proteomes" id="UP001275084"/>
    </source>
</evidence>
<dbReference type="SUPFAM" id="SSF56112">
    <property type="entry name" value="Protein kinase-like (PK-like)"/>
    <property type="match status" value="1"/>
</dbReference>
<evidence type="ECO:0000313" key="3">
    <source>
        <dbReference type="EMBL" id="KAK3344225.1"/>
    </source>
</evidence>
<keyword evidence="3" id="KW-0418">Kinase</keyword>
<dbReference type="EMBL" id="JAUIQD010000007">
    <property type="protein sequence ID" value="KAK3344225.1"/>
    <property type="molecule type" value="Genomic_DNA"/>
</dbReference>
<dbReference type="Pfam" id="PF03881">
    <property type="entry name" value="Fructosamin_kin"/>
    <property type="match status" value="1"/>
</dbReference>
<name>A0AAJ0H9F0_9PEZI</name>
<dbReference type="AlphaFoldDB" id="A0AAJ0H9F0"/>
<protein>
    <recommendedName>
        <fullName evidence="1">protein-ribulosamine 3-kinase</fullName>
        <ecNumber evidence="1">2.7.1.172</ecNumber>
    </recommendedName>
</protein>
<proteinExistence type="predicted"/>
<gene>
    <name evidence="3" type="ORF">B0T25DRAFT_556442</name>
</gene>
<dbReference type="GO" id="GO:0102193">
    <property type="term" value="F:protein-ribulosamine 3-kinase activity"/>
    <property type="evidence" value="ECO:0007669"/>
    <property type="project" value="UniProtKB-EC"/>
</dbReference>
<dbReference type="InterPro" id="IPR011009">
    <property type="entry name" value="Kinase-like_dom_sf"/>
</dbReference>
<sequence length="342" mass="38539">MNYNGVGSLEFGEGNTALDPAVLKELPEGCKVTCTESHGVSFWAKTGRIGVLLSDRTPRSFFIKVLSDETGKNMVRGEFESMCAVHSVVPEFAPKPIAWGTYATIPHTHFFLCEFRDMIDDMPSPDKFGALLSSLHQRSVSPNGKFGFHTTTYAGNLPQFVQWEDSWEVFFSRSMRRALDLEIARKGTSEELDLLSHTLFAKVIPRLLGPLESEGRTVKPSLVHGDLWYANSGIDVADGQTLIFDACCFFAHNEYEFGQWRPACNRFGDEYITAYNSFVQISSPEEDFEGRMDLYRLRFDTHVSALFVDNETLRTQVLDVMRDLVQRYGQGERVCTEAAVSC</sequence>
<comment type="caution">
    <text evidence="3">The sequence shown here is derived from an EMBL/GenBank/DDBJ whole genome shotgun (WGS) entry which is preliminary data.</text>
</comment>
<dbReference type="EC" id="2.7.1.172" evidence="1"/>
<reference evidence="3" key="2">
    <citation type="submission" date="2023-06" db="EMBL/GenBank/DDBJ databases">
        <authorList>
            <consortium name="Lawrence Berkeley National Laboratory"/>
            <person name="Haridas S."/>
            <person name="Hensen N."/>
            <person name="Bonometti L."/>
            <person name="Westerberg I."/>
            <person name="Brannstrom I.O."/>
            <person name="Guillou S."/>
            <person name="Cros-Aarteil S."/>
            <person name="Calhoun S."/>
            <person name="Kuo A."/>
            <person name="Mondo S."/>
            <person name="Pangilinan J."/>
            <person name="Riley R."/>
            <person name="Labutti K."/>
            <person name="Andreopoulos B."/>
            <person name="Lipzen A."/>
            <person name="Chen C."/>
            <person name="Yanf M."/>
            <person name="Daum C."/>
            <person name="Ng V."/>
            <person name="Clum A."/>
            <person name="Steindorff A."/>
            <person name="Ohm R."/>
            <person name="Martin F."/>
            <person name="Silar P."/>
            <person name="Natvig D."/>
            <person name="Lalanne C."/>
            <person name="Gautier V."/>
            <person name="Ament-Velasquez S.L."/>
            <person name="Kruys A."/>
            <person name="Hutchinson M.I."/>
            <person name="Powell A.J."/>
            <person name="Barry K."/>
            <person name="Miller A.N."/>
            <person name="Grigoriev I.V."/>
            <person name="Debuchy R."/>
            <person name="Gladieux P."/>
            <person name="Thoren M.H."/>
            <person name="Johannesson H."/>
        </authorList>
    </citation>
    <scope>NUCLEOTIDE SEQUENCE</scope>
    <source>
        <strain evidence="3">CBS 955.72</strain>
    </source>
</reference>
<dbReference type="Gene3D" id="3.90.1200.10">
    <property type="match status" value="1"/>
</dbReference>
<reference evidence="3" key="1">
    <citation type="journal article" date="2023" name="Mol. Phylogenet. Evol.">
        <title>Genome-scale phylogeny and comparative genomics of the fungal order Sordariales.</title>
        <authorList>
            <person name="Hensen N."/>
            <person name="Bonometti L."/>
            <person name="Westerberg I."/>
            <person name="Brannstrom I.O."/>
            <person name="Guillou S."/>
            <person name="Cros-Aarteil S."/>
            <person name="Calhoun S."/>
            <person name="Haridas S."/>
            <person name="Kuo A."/>
            <person name="Mondo S."/>
            <person name="Pangilinan J."/>
            <person name="Riley R."/>
            <person name="LaButti K."/>
            <person name="Andreopoulos B."/>
            <person name="Lipzen A."/>
            <person name="Chen C."/>
            <person name="Yan M."/>
            <person name="Daum C."/>
            <person name="Ng V."/>
            <person name="Clum A."/>
            <person name="Steindorff A."/>
            <person name="Ohm R.A."/>
            <person name="Martin F."/>
            <person name="Silar P."/>
            <person name="Natvig D.O."/>
            <person name="Lalanne C."/>
            <person name="Gautier V."/>
            <person name="Ament-Velasquez S.L."/>
            <person name="Kruys A."/>
            <person name="Hutchinson M.I."/>
            <person name="Powell A.J."/>
            <person name="Barry K."/>
            <person name="Miller A.N."/>
            <person name="Grigoriev I.V."/>
            <person name="Debuchy R."/>
            <person name="Gladieux P."/>
            <person name="Hiltunen Thoren M."/>
            <person name="Johannesson H."/>
        </authorList>
    </citation>
    <scope>NUCLEOTIDE SEQUENCE</scope>
    <source>
        <strain evidence="3">CBS 955.72</strain>
    </source>
</reference>
<accession>A0AAJ0H9F0</accession>
<dbReference type="PANTHER" id="PTHR12149:SF8">
    <property type="entry name" value="PROTEIN-RIBULOSAMINE 3-KINASE"/>
    <property type="match status" value="1"/>
</dbReference>
<comment type="catalytic activity">
    <reaction evidence="2">
        <text>N(6)-D-ribulosyl-L-lysyl-[protein] + ATP = N(6)-(3-O-phospho-D-ribulosyl)-L-lysyl-[protein] + ADP + H(+)</text>
        <dbReference type="Rhea" id="RHEA:48432"/>
        <dbReference type="Rhea" id="RHEA-COMP:12103"/>
        <dbReference type="Rhea" id="RHEA-COMP:12104"/>
        <dbReference type="ChEBI" id="CHEBI:15378"/>
        <dbReference type="ChEBI" id="CHEBI:30616"/>
        <dbReference type="ChEBI" id="CHEBI:90418"/>
        <dbReference type="ChEBI" id="CHEBI:90420"/>
        <dbReference type="ChEBI" id="CHEBI:456216"/>
        <dbReference type="EC" id="2.7.1.172"/>
    </reaction>
    <physiologicalReaction direction="left-to-right" evidence="2">
        <dbReference type="Rhea" id="RHEA:48433"/>
    </physiologicalReaction>
</comment>